<dbReference type="PIRSF" id="PIRSF001092">
    <property type="entry name" value="Alpha-L-fucosidase"/>
    <property type="match status" value="1"/>
</dbReference>
<dbReference type="GO" id="GO:0005764">
    <property type="term" value="C:lysosome"/>
    <property type="evidence" value="ECO:0007669"/>
    <property type="project" value="TreeGrafter"/>
</dbReference>
<evidence type="ECO:0000256" key="6">
    <source>
        <dbReference type="ARBA" id="ARBA00023295"/>
    </source>
</evidence>
<dbReference type="InterPro" id="IPR017853">
    <property type="entry name" value="GH"/>
</dbReference>
<dbReference type="InterPro" id="IPR000933">
    <property type="entry name" value="Glyco_hydro_29"/>
</dbReference>
<dbReference type="SMART" id="SM00812">
    <property type="entry name" value="Alpha_L_fucos"/>
    <property type="match status" value="1"/>
</dbReference>
<dbReference type="InterPro" id="IPR016286">
    <property type="entry name" value="FUC_metazoa-typ"/>
</dbReference>
<keyword evidence="5" id="KW-0378">Hydrolase</keyword>
<proteinExistence type="inferred from homology"/>
<evidence type="ECO:0000256" key="3">
    <source>
        <dbReference type="ARBA" id="ARBA00012662"/>
    </source>
</evidence>
<dbReference type="GO" id="GO:0016139">
    <property type="term" value="P:glycoside catabolic process"/>
    <property type="evidence" value="ECO:0007669"/>
    <property type="project" value="TreeGrafter"/>
</dbReference>
<evidence type="ECO:0000256" key="4">
    <source>
        <dbReference type="ARBA" id="ARBA00022729"/>
    </source>
</evidence>
<accession>A0A3R7HVZ2</accession>
<comment type="similarity">
    <text evidence="2">Belongs to the glycosyl hydrolase 29 family.</text>
</comment>
<dbReference type="Pfam" id="PF01120">
    <property type="entry name" value="Alpha_L_fucos"/>
    <property type="match status" value="1"/>
</dbReference>
<organism evidence="8 9">
    <name type="scientific">Halopiger aswanensis</name>
    <dbReference type="NCBI Taxonomy" id="148449"/>
    <lineage>
        <taxon>Archaea</taxon>
        <taxon>Methanobacteriati</taxon>
        <taxon>Methanobacteriota</taxon>
        <taxon>Stenosarchaea group</taxon>
        <taxon>Halobacteria</taxon>
        <taxon>Halobacteriales</taxon>
        <taxon>Natrialbaceae</taxon>
        <taxon>Halopiger</taxon>
    </lineage>
</organism>
<dbReference type="SUPFAM" id="SSF51445">
    <property type="entry name" value="(Trans)glycosidases"/>
    <property type="match status" value="1"/>
</dbReference>
<name>A0A3R7HVZ2_9EURY</name>
<dbReference type="Proteomes" id="UP000283805">
    <property type="component" value="Unassembled WGS sequence"/>
</dbReference>
<keyword evidence="9" id="KW-1185">Reference proteome</keyword>
<dbReference type="EMBL" id="RAPO01000004">
    <property type="protein sequence ID" value="RKD89244.1"/>
    <property type="molecule type" value="Genomic_DNA"/>
</dbReference>
<evidence type="ECO:0000256" key="1">
    <source>
        <dbReference type="ARBA" id="ARBA00004071"/>
    </source>
</evidence>
<evidence type="ECO:0000256" key="5">
    <source>
        <dbReference type="ARBA" id="ARBA00022801"/>
    </source>
</evidence>
<sequence length="468" mass="52790">MSPYDPTWESLDSHPVPDWFHDAKLGIFVHWGVYSVPAWAPPDADIGGEDASPYAEWYPYYMYEEGSPTREYHRETYGEDVEYADFIEEFTAENWDPDAWADLFADVGAGYVVLTAEHHDGFPLWDTHYTRYNAAEMGPERDLVADLAAAIRERGLRFAPSYHANFNYYQPGFDGQFGHPDFEPAHPLEDGGGPGPEYVDFMNAKHRELVRKYDPDLLWFDVPTRHSDDVRAKELIADYYNRAAAQDRAVAVNDRASNDAIRAESERWDPSEYHGDFVTPEYHSYDEIHEEKWEACRGIGRSFGYNRVEGEAEQLSPGELIRSFVDIVSKNGNLLLNVGPRADGTIPEIQRSRLEALGDWLSINGEAIFGTRPWAVAEDGASDVPVRYTWRDGTCYAIALERPGDALSLSLLDHVDEPPATAALLTRDGDRECELTVTGNSLTVALSTEPDHEHAYAVRLSATKNPRT</sequence>
<dbReference type="GO" id="GO:0004560">
    <property type="term" value="F:alpha-L-fucosidase activity"/>
    <property type="evidence" value="ECO:0007669"/>
    <property type="project" value="InterPro"/>
</dbReference>
<dbReference type="InterPro" id="IPR057739">
    <property type="entry name" value="Glyco_hydro_29_N"/>
</dbReference>
<comment type="caution">
    <text evidence="8">The sequence shown here is derived from an EMBL/GenBank/DDBJ whole genome shotgun (WGS) entry which is preliminary data.</text>
</comment>
<evidence type="ECO:0000313" key="8">
    <source>
        <dbReference type="EMBL" id="RKD89244.1"/>
    </source>
</evidence>
<gene>
    <name evidence="8" type="ORF">ATJ93_4076</name>
</gene>
<evidence type="ECO:0000259" key="7">
    <source>
        <dbReference type="Pfam" id="PF01120"/>
    </source>
</evidence>
<dbReference type="EC" id="3.2.1.51" evidence="3"/>
<evidence type="ECO:0000313" key="9">
    <source>
        <dbReference type="Proteomes" id="UP000283805"/>
    </source>
</evidence>
<dbReference type="PRINTS" id="PR00741">
    <property type="entry name" value="GLHYDRLASE29"/>
</dbReference>
<dbReference type="PANTHER" id="PTHR10030:SF37">
    <property type="entry name" value="ALPHA-L-FUCOSIDASE-RELATED"/>
    <property type="match status" value="1"/>
</dbReference>
<dbReference type="OrthoDB" id="184874at2157"/>
<dbReference type="Gene3D" id="2.60.40.1180">
    <property type="entry name" value="Golgi alpha-mannosidase II"/>
    <property type="match status" value="1"/>
</dbReference>
<dbReference type="PANTHER" id="PTHR10030">
    <property type="entry name" value="ALPHA-L-FUCOSIDASE"/>
    <property type="match status" value="1"/>
</dbReference>
<dbReference type="Gene3D" id="3.20.20.80">
    <property type="entry name" value="Glycosidases"/>
    <property type="match status" value="1"/>
</dbReference>
<evidence type="ECO:0000256" key="2">
    <source>
        <dbReference type="ARBA" id="ARBA00007951"/>
    </source>
</evidence>
<protein>
    <recommendedName>
        <fullName evidence="3">alpha-L-fucosidase</fullName>
        <ecNumber evidence="3">3.2.1.51</ecNumber>
    </recommendedName>
</protein>
<dbReference type="InterPro" id="IPR013780">
    <property type="entry name" value="Glyco_hydro_b"/>
</dbReference>
<dbReference type="AlphaFoldDB" id="A0A3R7HVZ2"/>
<comment type="function">
    <text evidence="1">Alpha-L-fucosidase is responsible for hydrolyzing the alpha-1,6-linked fucose joined to the reducing-end N-acetylglucosamine of the carbohydrate moieties of glycoproteins.</text>
</comment>
<dbReference type="GO" id="GO:0006004">
    <property type="term" value="P:fucose metabolic process"/>
    <property type="evidence" value="ECO:0007669"/>
    <property type="project" value="InterPro"/>
</dbReference>
<keyword evidence="4" id="KW-0732">Signal</keyword>
<feature type="domain" description="Glycoside hydrolase family 29 N-terminal" evidence="7">
    <location>
        <begin position="3"/>
        <end position="366"/>
    </location>
</feature>
<reference evidence="8 9" key="1">
    <citation type="submission" date="2018-09" db="EMBL/GenBank/DDBJ databases">
        <title>Genomic Encyclopedia of Archaeal and Bacterial Type Strains, Phase II (KMG-II): from individual species to whole genera.</title>
        <authorList>
            <person name="Goeker M."/>
        </authorList>
    </citation>
    <scope>NUCLEOTIDE SEQUENCE [LARGE SCALE GENOMIC DNA]</scope>
    <source>
        <strain evidence="8 9">DSM 13151</strain>
    </source>
</reference>
<dbReference type="RefSeq" id="WP_120246387.1">
    <property type="nucleotide sequence ID" value="NZ_RAPO01000004.1"/>
</dbReference>
<keyword evidence="6" id="KW-0326">Glycosidase</keyword>